<name>A0A8J6BJK0_ELECQ</name>
<evidence type="ECO:0000256" key="1">
    <source>
        <dbReference type="ARBA" id="ARBA00022514"/>
    </source>
</evidence>
<dbReference type="SUPFAM" id="SSF54117">
    <property type="entry name" value="Interleukin 8-like chemokines"/>
    <property type="match status" value="1"/>
</dbReference>
<dbReference type="CDD" id="cd00272">
    <property type="entry name" value="Chemokine_CC"/>
    <property type="match status" value="1"/>
</dbReference>
<gene>
    <name evidence="3" type="ORF">GDO78_017571</name>
</gene>
<dbReference type="InterPro" id="IPR036048">
    <property type="entry name" value="Interleukin_8-like_sf"/>
</dbReference>
<dbReference type="InterPro" id="IPR039809">
    <property type="entry name" value="Chemokine_b/g/d"/>
</dbReference>
<dbReference type="GO" id="GO:0008009">
    <property type="term" value="F:chemokine activity"/>
    <property type="evidence" value="ECO:0007669"/>
    <property type="project" value="InterPro"/>
</dbReference>
<dbReference type="InterPro" id="IPR001811">
    <property type="entry name" value="Chemokine_IL8-like_dom"/>
</dbReference>
<dbReference type="OrthoDB" id="9909116at2759"/>
<sequence length="83" mass="9886">FAVYSANFMTADCCLKTSNREIPYNNVKCYKNQTTRWGCKIEATVFVTRRNKYLCAPPELEWVQNLRRDLDRKRPQYQKNCGK</sequence>
<dbReference type="GO" id="GO:0005615">
    <property type="term" value="C:extracellular space"/>
    <property type="evidence" value="ECO:0007669"/>
    <property type="project" value="UniProtKB-KW"/>
</dbReference>
<evidence type="ECO:0000313" key="3">
    <source>
        <dbReference type="EMBL" id="KAG9461233.1"/>
    </source>
</evidence>
<reference evidence="3" key="1">
    <citation type="thesis" date="2020" institute="ProQuest LLC" country="789 East Eisenhower Parkway, Ann Arbor, MI, USA">
        <title>Comparative Genomics and Chromosome Evolution.</title>
        <authorList>
            <person name="Mudd A.B."/>
        </authorList>
    </citation>
    <scope>NUCLEOTIDE SEQUENCE</scope>
    <source>
        <strain evidence="3">HN-11 Male</strain>
        <tissue evidence="3">Kidney and liver</tissue>
    </source>
</reference>
<dbReference type="PANTHER" id="PTHR12015:SF108">
    <property type="entry name" value="C-C MOTIF CHEMOKINE 20"/>
    <property type="match status" value="1"/>
</dbReference>
<feature type="domain" description="Chemokine interleukin-8-like" evidence="2">
    <location>
        <begin position="10"/>
        <end position="70"/>
    </location>
</feature>
<dbReference type="SMART" id="SM00199">
    <property type="entry name" value="SCY"/>
    <property type="match status" value="1"/>
</dbReference>
<protein>
    <recommendedName>
        <fullName evidence="2">Chemokine interleukin-8-like domain-containing protein</fullName>
    </recommendedName>
</protein>
<comment type="caution">
    <text evidence="3">The sequence shown here is derived from an EMBL/GenBank/DDBJ whole genome shotgun (WGS) entry which is preliminary data.</text>
</comment>
<dbReference type="AlphaFoldDB" id="A0A8J6BJK0"/>
<evidence type="ECO:0000259" key="2">
    <source>
        <dbReference type="SMART" id="SM00199"/>
    </source>
</evidence>
<dbReference type="Proteomes" id="UP000770717">
    <property type="component" value="Unassembled WGS sequence"/>
</dbReference>
<accession>A0A8J6BJK0</accession>
<dbReference type="Pfam" id="PF00048">
    <property type="entry name" value="IL8"/>
    <property type="match status" value="1"/>
</dbReference>
<dbReference type="GO" id="GO:0006955">
    <property type="term" value="P:immune response"/>
    <property type="evidence" value="ECO:0007669"/>
    <property type="project" value="InterPro"/>
</dbReference>
<organism evidence="3 4">
    <name type="scientific">Eleutherodactylus coqui</name>
    <name type="common">Puerto Rican coqui</name>
    <dbReference type="NCBI Taxonomy" id="57060"/>
    <lineage>
        <taxon>Eukaryota</taxon>
        <taxon>Metazoa</taxon>
        <taxon>Chordata</taxon>
        <taxon>Craniata</taxon>
        <taxon>Vertebrata</taxon>
        <taxon>Euteleostomi</taxon>
        <taxon>Amphibia</taxon>
        <taxon>Batrachia</taxon>
        <taxon>Anura</taxon>
        <taxon>Neobatrachia</taxon>
        <taxon>Hyloidea</taxon>
        <taxon>Eleutherodactylidae</taxon>
        <taxon>Eleutherodactylinae</taxon>
        <taxon>Eleutherodactylus</taxon>
        <taxon>Eleutherodactylus</taxon>
    </lineage>
</organism>
<proteinExistence type="predicted"/>
<evidence type="ECO:0000313" key="4">
    <source>
        <dbReference type="Proteomes" id="UP000770717"/>
    </source>
</evidence>
<dbReference type="PANTHER" id="PTHR12015">
    <property type="entry name" value="SMALL INDUCIBLE CYTOKINE A"/>
    <property type="match status" value="1"/>
</dbReference>
<keyword evidence="4" id="KW-1185">Reference proteome</keyword>
<dbReference type="Gene3D" id="2.40.50.40">
    <property type="match status" value="1"/>
</dbReference>
<dbReference type="EMBL" id="WNTK01025680">
    <property type="protein sequence ID" value="KAG9461233.1"/>
    <property type="molecule type" value="Genomic_DNA"/>
</dbReference>
<feature type="non-terminal residue" evidence="3">
    <location>
        <position position="83"/>
    </location>
</feature>
<keyword evidence="1" id="KW-0202">Cytokine</keyword>